<proteinExistence type="predicted"/>
<dbReference type="InterPro" id="IPR029033">
    <property type="entry name" value="His_PPase_superfam"/>
</dbReference>
<sequence>MGMPLEGNWSFVFGNCGLTTVDTYHDNAILHQFNDTSHINGTVHHGLAG</sequence>
<evidence type="ECO:0000313" key="1">
    <source>
        <dbReference type="EMBL" id="SVC63305.1"/>
    </source>
</evidence>
<reference evidence="1" key="1">
    <citation type="submission" date="2018-05" db="EMBL/GenBank/DDBJ databases">
        <authorList>
            <person name="Lanie J.A."/>
            <person name="Ng W.-L."/>
            <person name="Kazmierczak K.M."/>
            <person name="Andrzejewski T.M."/>
            <person name="Davidsen T.M."/>
            <person name="Wayne K.J."/>
            <person name="Tettelin H."/>
            <person name="Glass J.I."/>
            <person name="Rusch D."/>
            <person name="Podicherti R."/>
            <person name="Tsui H.-C.T."/>
            <person name="Winkler M.E."/>
        </authorList>
    </citation>
    <scope>NUCLEOTIDE SEQUENCE</scope>
</reference>
<name>A0A382NSJ1_9ZZZZ</name>
<dbReference type="SUPFAM" id="SSF53254">
    <property type="entry name" value="Phosphoglycerate mutase-like"/>
    <property type="match status" value="1"/>
</dbReference>
<protein>
    <submittedName>
        <fullName evidence="1">Uncharacterized protein</fullName>
    </submittedName>
</protein>
<dbReference type="EMBL" id="UINC01102015">
    <property type="protein sequence ID" value="SVC63305.1"/>
    <property type="molecule type" value="Genomic_DNA"/>
</dbReference>
<accession>A0A382NSJ1</accession>
<gene>
    <name evidence="1" type="ORF">METZ01_LOCUS316159</name>
</gene>
<dbReference type="AlphaFoldDB" id="A0A382NSJ1"/>
<organism evidence="1">
    <name type="scientific">marine metagenome</name>
    <dbReference type="NCBI Taxonomy" id="408172"/>
    <lineage>
        <taxon>unclassified sequences</taxon>
        <taxon>metagenomes</taxon>
        <taxon>ecological metagenomes</taxon>
    </lineage>
</organism>